<accession>A0AAD3RKB6</accession>
<evidence type="ECO:0000313" key="3">
    <source>
        <dbReference type="Proteomes" id="UP001279410"/>
    </source>
</evidence>
<feature type="region of interest" description="Disordered" evidence="1">
    <location>
        <begin position="105"/>
        <end position="129"/>
    </location>
</feature>
<proteinExistence type="predicted"/>
<organism evidence="2 3">
    <name type="scientific">Lates japonicus</name>
    <name type="common">Japanese lates</name>
    <dbReference type="NCBI Taxonomy" id="270547"/>
    <lineage>
        <taxon>Eukaryota</taxon>
        <taxon>Metazoa</taxon>
        <taxon>Chordata</taxon>
        <taxon>Craniata</taxon>
        <taxon>Vertebrata</taxon>
        <taxon>Euteleostomi</taxon>
        <taxon>Actinopterygii</taxon>
        <taxon>Neopterygii</taxon>
        <taxon>Teleostei</taxon>
        <taxon>Neoteleostei</taxon>
        <taxon>Acanthomorphata</taxon>
        <taxon>Carangaria</taxon>
        <taxon>Carangaria incertae sedis</taxon>
        <taxon>Centropomidae</taxon>
        <taxon>Lates</taxon>
    </lineage>
</organism>
<reference evidence="2" key="1">
    <citation type="submission" date="2022-08" db="EMBL/GenBank/DDBJ databases">
        <title>Genome sequencing of akame (Lates japonicus).</title>
        <authorList>
            <person name="Hashiguchi Y."/>
            <person name="Takahashi H."/>
        </authorList>
    </citation>
    <scope>NUCLEOTIDE SEQUENCE</scope>
    <source>
        <strain evidence="2">Kochi</strain>
    </source>
</reference>
<sequence>MAVTVPPRHYVAQSTLQRIPDRQPRLIESLPPQRRTGETDGFYEERSSYTSETREGGAAPRQGESPTGPQDMEDLVEPSGKRQYDRDFLLGFQFMPVVHRSLRASPSISDGAGQDEPKQVAIPEWWIPG</sequence>
<feature type="region of interest" description="Disordered" evidence="1">
    <location>
        <begin position="1"/>
        <end position="80"/>
    </location>
</feature>
<evidence type="ECO:0000256" key="1">
    <source>
        <dbReference type="SAM" id="MobiDB-lite"/>
    </source>
</evidence>
<dbReference type="EMBL" id="BRZM01000961">
    <property type="protein sequence ID" value="GLD72288.1"/>
    <property type="molecule type" value="Genomic_DNA"/>
</dbReference>
<gene>
    <name evidence="2" type="ORF">AKAME5_002361200</name>
</gene>
<dbReference type="Proteomes" id="UP001279410">
    <property type="component" value="Unassembled WGS sequence"/>
</dbReference>
<comment type="caution">
    <text evidence="2">The sequence shown here is derived from an EMBL/GenBank/DDBJ whole genome shotgun (WGS) entry which is preliminary data.</text>
</comment>
<dbReference type="AlphaFoldDB" id="A0AAD3RKB6"/>
<keyword evidence="2" id="KW-0648">Protein biosynthesis</keyword>
<dbReference type="GO" id="GO:0003743">
    <property type="term" value="F:translation initiation factor activity"/>
    <property type="evidence" value="ECO:0007669"/>
    <property type="project" value="UniProtKB-KW"/>
</dbReference>
<protein>
    <submittedName>
        <fullName evidence="2">Eukaryotic translation initiation factor 4 gamma 3 isoform X1</fullName>
    </submittedName>
</protein>
<evidence type="ECO:0000313" key="2">
    <source>
        <dbReference type="EMBL" id="GLD72288.1"/>
    </source>
</evidence>
<feature type="compositionally biased region" description="Basic and acidic residues" evidence="1">
    <location>
        <begin position="35"/>
        <end position="55"/>
    </location>
</feature>
<keyword evidence="3" id="KW-1185">Reference proteome</keyword>
<name>A0AAD3RKB6_LATJO</name>
<keyword evidence="2" id="KW-0396">Initiation factor</keyword>